<dbReference type="PROSITE" id="PS50132">
    <property type="entry name" value="RGS"/>
    <property type="match status" value="1"/>
</dbReference>
<dbReference type="AlphaFoldDB" id="A0A507DX73"/>
<sequence length="227" mass="25450">MSPYSFEDFFEFLKKEHSEENLEFFRDIQSYSYAAAPIYNNLSRDDSLLTLTHPTPPLENSAPMLMPSDAVAQPFDNEFARQGAVRRRGSGGMATAAADSHPSPPASPVTESGKQPSSCDKLEESLRALRADMERIISTYLLQDSAKEINLPDVLRKRILNEVRENNNLHPDVFKGAIENVTTMMRLSSFPNFLKQALLVDPRPPLTKKLTIEQKVNFAGFPKMAVC</sequence>
<dbReference type="Gene3D" id="1.10.167.10">
    <property type="entry name" value="Regulator of G-protein Signalling 4, domain 2"/>
    <property type="match status" value="2"/>
</dbReference>
<organism evidence="3 4">
    <name type="scientific">Powellomyces hirtus</name>
    <dbReference type="NCBI Taxonomy" id="109895"/>
    <lineage>
        <taxon>Eukaryota</taxon>
        <taxon>Fungi</taxon>
        <taxon>Fungi incertae sedis</taxon>
        <taxon>Chytridiomycota</taxon>
        <taxon>Chytridiomycota incertae sedis</taxon>
        <taxon>Chytridiomycetes</taxon>
        <taxon>Spizellomycetales</taxon>
        <taxon>Powellomycetaceae</taxon>
        <taxon>Powellomyces</taxon>
    </lineage>
</organism>
<keyword evidence="4" id="KW-1185">Reference proteome</keyword>
<dbReference type="SMART" id="SM00315">
    <property type="entry name" value="RGS"/>
    <property type="match status" value="1"/>
</dbReference>
<evidence type="ECO:0000256" key="1">
    <source>
        <dbReference type="SAM" id="MobiDB-lite"/>
    </source>
</evidence>
<dbReference type="Pfam" id="PF00615">
    <property type="entry name" value="RGS"/>
    <property type="match status" value="1"/>
</dbReference>
<reference evidence="3 4" key="1">
    <citation type="journal article" date="2019" name="Sci. Rep.">
        <title>Comparative genomics of chytrid fungi reveal insights into the obligate biotrophic and pathogenic lifestyle of Synchytrium endobioticum.</title>
        <authorList>
            <person name="van de Vossenberg B.T.L.H."/>
            <person name="Warris S."/>
            <person name="Nguyen H.D.T."/>
            <person name="van Gent-Pelzer M.P.E."/>
            <person name="Joly D.L."/>
            <person name="van de Geest H.C."/>
            <person name="Bonants P.J.M."/>
            <person name="Smith D.S."/>
            <person name="Levesque C.A."/>
            <person name="van der Lee T.A.J."/>
        </authorList>
    </citation>
    <scope>NUCLEOTIDE SEQUENCE [LARGE SCALE GENOMIC DNA]</scope>
    <source>
        <strain evidence="3 4">CBS 809.83</strain>
    </source>
</reference>
<dbReference type="PANTHER" id="PTHR10845:SF192">
    <property type="entry name" value="DOUBLE HIT, ISOFORM B"/>
    <property type="match status" value="1"/>
</dbReference>
<dbReference type="CDD" id="cd07440">
    <property type="entry name" value="RGS"/>
    <property type="match status" value="1"/>
</dbReference>
<protein>
    <recommendedName>
        <fullName evidence="2">RGS domain-containing protein</fullName>
    </recommendedName>
</protein>
<dbReference type="EMBL" id="QEAQ01000104">
    <property type="protein sequence ID" value="TPX55548.1"/>
    <property type="molecule type" value="Genomic_DNA"/>
</dbReference>
<evidence type="ECO:0000259" key="2">
    <source>
        <dbReference type="PROSITE" id="PS50132"/>
    </source>
</evidence>
<dbReference type="Proteomes" id="UP000318582">
    <property type="component" value="Unassembled WGS sequence"/>
</dbReference>
<proteinExistence type="predicted"/>
<evidence type="ECO:0000313" key="3">
    <source>
        <dbReference type="EMBL" id="TPX55548.1"/>
    </source>
</evidence>
<dbReference type="InterPro" id="IPR016137">
    <property type="entry name" value="RGS"/>
</dbReference>
<feature type="region of interest" description="Disordered" evidence="1">
    <location>
        <begin position="84"/>
        <end position="120"/>
    </location>
</feature>
<accession>A0A507DX73</accession>
<dbReference type="InterPro" id="IPR036305">
    <property type="entry name" value="RGS_sf"/>
</dbReference>
<comment type="caution">
    <text evidence="3">The sequence shown here is derived from an EMBL/GenBank/DDBJ whole genome shotgun (WGS) entry which is preliminary data.</text>
</comment>
<feature type="compositionally biased region" description="Polar residues" evidence="1">
    <location>
        <begin position="109"/>
        <end position="118"/>
    </location>
</feature>
<name>A0A507DX73_9FUNG</name>
<dbReference type="SUPFAM" id="SSF48097">
    <property type="entry name" value="Regulator of G-protein signaling, RGS"/>
    <property type="match status" value="1"/>
</dbReference>
<feature type="domain" description="RGS" evidence="2">
    <location>
        <begin position="9"/>
        <end position="195"/>
    </location>
</feature>
<dbReference type="PANTHER" id="PTHR10845">
    <property type="entry name" value="REGULATOR OF G PROTEIN SIGNALING"/>
    <property type="match status" value="1"/>
</dbReference>
<dbReference type="InterPro" id="IPR044926">
    <property type="entry name" value="RGS_subdomain_2"/>
</dbReference>
<gene>
    <name evidence="3" type="ORF">PhCBS80983_g05228</name>
</gene>
<evidence type="ECO:0000313" key="4">
    <source>
        <dbReference type="Proteomes" id="UP000318582"/>
    </source>
</evidence>